<sequence length="2171" mass="244859">MTDRFISSIHIEKLGHKLQEIRERALLNILSKLDHGFVYDNDLARSRELLSKLFQWFEFKPCLYQEEVLKLIQRILTSDSGSILINHYGTKTIVDEIRQMRSNMDRKLYPDVDMLLHAVEENGNGGVPPLRSDLPLSYRSGEEGLEIRPALTVGSTATTIEGIIQHDSSLEPQTGVSTSKINHVPTPDGLCINFTLKWQPLIASDRHVLESIEDSLRNPTDPSSLLYSCEFFLDVMLQDFPAEVFLQRPSIVLLFLDYMRTSVSSRLTNAILNCFIKLTKCLKTRIFYYSDPSMHNKKEKITIEIFSGTSSPLNAPPHVHHTFEGEDETLLKSKQLLLPQYCFTIMLAIFQFLCVKPESLRREYTSKKSNLIGTNLALALLDELIFLLNLCLKSNAWDKKSAPGVIEVLHTFEKVLEKFAEALEHFRLEVTSDETNTTNRTTHLRLLSSCCNLIIRLIPLNVADFILPKQMKNALSNCLLDVSLARLYPNIHENILQFVKEFGGRFETDSVAKYKEVNQVCQSISSVVKLLRTSDSLPVLNAMELANDAVLSLGFHKNSSFINLVINLCANKLPATKKEECFQVAESVLLKLLAHNHMELRQETYRQCESRIIATIGPKFNATGAGAPGSQILFLLRAPILLEISLYGLTSENKEIQKYADNILVHILKCQILVTESIWNKVIDAILPVLPILICHATKMTVLGRSIVGILDPDTAKTFLIPPLEVLKSNLCLLFVGDSLAREEAVSRLCWLLTTQTNSRNLLPRMNSLRDKALSKACHVQRVADINRERPAQHFYQANALHHVLELLNAKDVEPTIRRSALTQISVMLEDPHLHYAFLDNNGIGIVLNAIENALMEVAYKDYVDCIIPSIAILKYICLHSSSTRQELCSNFDLYCNILRGLFIFCSEERVRQDCSTLLCLLLFSGYVLGSPASMDLSLPFLVVDQLSLPFSCNSHWRASKHALPDLQASLLSDKWCRNSIQIHWNSEWFGGFAEILRWKEIQHSEFSSDLRLNNNSLLILKSSCLEYCIFQCLMDIQNAISHSSIVDSISKLDSYIHLFTLTKQDDLEKAALLKFAWESNFTRFLNTPPATEEDNLVLMAVLKLLSKLVPFYSLQDDTCWIVTIFKTPSHVLPNLLQIESSPDFEIKPLHQELLYLITVCVWHDQHYLDLHCVRPPEAQTSAWLHIIKTISENLKFTESQHFYNLSYLDCMLSCLVHLTTALGWSSNKKSLIPRDPIPRLITGLCELVSAFHCGKGSSAADSLMGLSITRHITLILNNLLLEMQYVDAKGWEIYFLSDQDIEESIFYSICALWLSRDVVLRAAILQLLAGLAMSPRAAIELVQQIKDCKTGYGVWETMLAILLDNDEASIVRENAANVLFNLTSHTESSTTNLTIINSLVPCKHPKADTAITLILEKLQQFKFFTELPKILEILYLKPDFTRSDEARMTEISPHNLHVNDEVNLAYTRNLIQHTSLPNSPKNVDVVITPVLVKNICMFVCNLLLLSENKVIHLLQDSGLIKLFFRCLSKPHTDVKSTRDLALYCDILEMNASICSVLTRAVNGNAACRNTVIHTRDCFNILLSLLNPNLYYESLAQLVYLRNKLWTEIFVLVGALLEDTMVFEALGVVTNSLNECGHQAFLLTLCESISANSSFDLQTSALMSLTSLLRAEAETKSCETERGSVALNSPSMTAILDTVKTPRSSFEQIEIDKSDKPIEVLWEQKRDNATPGQDKLNVFENSYFSQVRNKLLELSHKRSQCETESETAQDDALMAGATLCKILLHLYDASTIRNRDRKKTVITNTLTSILAVSSEAKKLALHNGLMETIVKQLKELQVKLSLESVACLRRLTDKKRVCPILREFGNVIGLTTNFMLGDESVKCAAAVLGFSDVIHKLWVWLCADRTLLSDGVKMLCTYSTNCYLACQSMTLTSAVAGTGPRKVPSAVSLLHELVNLVDREMDLVSRTHELGIFELVFHLLQNACSVLECRHILIKANILQCVSRLHPAITKRQKTWENVEVIWLEFLFALTGYAEGQLGVAKATEALDIVMMLTTSTKSVSRNMALLVLRNISFHQSNRPRLLNSADFIKILQMKLTSGTMQEKNVVVSIIWALIANNQRGKLILKCAGLDVRLHEVIKHISVSPEEAIDVECFSKMQRVLSILKEGEKVR</sequence>
<dbReference type="FunCoup" id="A0A5N4ADQ0">
    <property type="interactions" value="5"/>
</dbReference>
<dbReference type="InterPro" id="IPR029249">
    <property type="entry name" value="Rotatin_N"/>
</dbReference>
<dbReference type="InParanoid" id="A0A5N4ADQ0"/>
<reference evidence="2 3" key="1">
    <citation type="journal article" date="2018" name="Elife">
        <title>Firefly genomes illuminate parallel origins of bioluminescence in beetles.</title>
        <authorList>
            <person name="Fallon T.R."/>
            <person name="Lower S.E."/>
            <person name="Chang C.H."/>
            <person name="Bessho-Uehara M."/>
            <person name="Martin G.J."/>
            <person name="Bewick A.J."/>
            <person name="Behringer M."/>
            <person name="Debat H.J."/>
            <person name="Wong I."/>
            <person name="Day J.C."/>
            <person name="Suvorov A."/>
            <person name="Silva C.J."/>
            <person name="Stanger-Hall K.F."/>
            <person name="Hall D.W."/>
            <person name="Schmitz R.J."/>
            <person name="Nelson D.R."/>
            <person name="Lewis S.M."/>
            <person name="Shigenobu S."/>
            <person name="Bybee S.M."/>
            <person name="Larracuente A.M."/>
            <person name="Oba Y."/>
            <person name="Weng J.K."/>
        </authorList>
    </citation>
    <scope>NUCLEOTIDE SEQUENCE [LARGE SCALE GENOMIC DNA]</scope>
    <source>
        <strain evidence="2">1611_PpyrPB1</strain>
        <tissue evidence="2">Whole body</tissue>
    </source>
</reference>
<dbReference type="InterPro" id="IPR016024">
    <property type="entry name" value="ARM-type_fold"/>
</dbReference>
<dbReference type="GO" id="GO:0005813">
    <property type="term" value="C:centrosome"/>
    <property type="evidence" value="ECO:0007669"/>
    <property type="project" value="InterPro"/>
</dbReference>
<feature type="domain" description="Rotatin N-terminal" evidence="1">
    <location>
        <begin position="20"/>
        <end position="118"/>
    </location>
</feature>
<protein>
    <recommendedName>
        <fullName evidence="1">Rotatin N-terminal domain-containing protein</fullName>
    </recommendedName>
</protein>
<dbReference type="InterPro" id="IPR030791">
    <property type="entry name" value="Rotatin"/>
</dbReference>
<dbReference type="Proteomes" id="UP000327044">
    <property type="component" value="Unassembled WGS sequence"/>
</dbReference>
<dbReference type="GO" id="GO:0036064">
    <property type="term" value="C:ciliary basal body"/>
    <property type="evidence" value="ECO:0007669"/>
    <property type="project" value="InterPro"/>
</dbReference>
<gene>
    <name evidence="2" type="ORF">PPYR_12296</name>
</gene>
<dbReference type="GO" id="GO:0005814">
    <property type="term" value="C:centriole"/>
    <property type="evidence" value="ECO:0007669"/>
    <property type="project" value="TreeGrafter"/>
</dbReference>
<dbReference type="EMBL" id="VVIM01000008">
    <property type="protein sequence ID" value="KAB0795457.1"/>
    <property type="molecule type" value="Genomic_DNA"/>
</dbReference>
<comment type="caution">
    <text evidence="2">The sequence shown here is derived from an EMBL/GenBank/DDBJ whole genome shotgun (WGS) entry which is preliminary data.</text>
</comment>
<dbReference type="PANTHER" id="PTHR31691:SF1">
    <property type="entry name" value="ROTATIN"/>
    <property type="match status" value="1"/>
</dbReference>
<dbReference type="GO" id="GO:0032053">
    <property type="term" value="P:ciliary basal body organization"/>
    <property type="evidence" value="ECO:0007669"/>
    <property type="project" value="TreeGrafter"/>
</dbReference>
<dbReference type="Gene3D" id="1.25.10.10">
    <property type="entry name" value="Leucine-rich Repeat Variant"/>
    <property type="match status" value="3"/>
</dbReference>
<name>A0A5N4ADQ0_PHOPY</name>
<evidence type="ECO:0000313" key="2">
    <source>
        <dbReference type="EMBL" id="KAB0795457.1"/>
    </source>
</evidence>
<dbReference type="InterPro" id="IPR011989">
    <property type="entry name" value="ARM-like"/>
</dbReference>
<accession>A0A5N4ADQ0</accession>
<organism evidence="2 3">
    <name type="scientific">Photinus pyralis</name>
    <name type="common">Common eastern firefly</name>
    <name type="synonym">Lampyris pyralis</name>
    <dbReference type="NCBI Taxonomy" id="7054"/>
    <lineage>
        <taxon>Eukaryota</taxon>
        <taxon>Metazoa</taxon>
        <taxon>Ecdysozoa</taxon>
        <taxon>Arthropoda</taxon>
        <taxon>Hexapoda</taxon>
        <taxon>Insecta</taxon>
        <taxon>Pterygota</taxon>
        <taxon>Neoptera</taxon>
        <taxon>Endopterygota</taxon>
        <taxon>Coleoptera</taxon>
        <taxon>Polyphaga</taxon>
        <taxon>Elateriformia</taxon>
        <taxon>Elateroidea</taxon>
        <taxon>Lampyridae</taxon>
        <taxon>Lampyrinae</taxon>
        <taxon>Photinus</taxon>
    </lineage>
</organism>
<dbReference type="GO" id="GO:0007099">
    <property type="term" value="P:centriole replication"/>
    <property type="evidence" value="ECO:0007669"/>
    <property type="project" value="TreeGrafter"/>
</dbReference>
<dbReference type="GO" id="GO:0010457">
    <property type="term" value="P:centriole-centriole cohesion"/>
    <property type="evidence" value="ECO:0007669"/>
    <property type="project" value="TreeGrafter"/>
</dbReference>
<dbReference type="SUPFAM" id="SSF48371">
    <property type="entry name" value="ARM repeat"/>
    <property type="match status" value="3"/>
</dbReference>
<dbReference type="Pfam" id="PF14726">
    <property type="entry name" value="RTTN_N"/>
    <property type="match status" value="1"/>
</dbReference>
<dbReference type="OrthoDB" id="428850at2759"/>
<evidence type="ECO:0000259" key="1">
    <source>
        <dbReference type="Pfam" id="PF14726"/>
    </source>
</evidence>
<dbReference type="PANTHER" id="PTHR31691">
    <property type="entry name" value="ROTATIN"/>
    <property type="match status" value="1"/>
</dbReference>
<keyword evidence="3" id="KW-1185">Reference proteome</keyword>
<evidence type="ECO:0000313" key="3">
    <source>
        <dbReference type="Proteomes" id="UP000327044"/>
    </source>
</evidence>
<proteinExistence type="predicted"/>